<dbReference type="EMBL" id="JABMIG020000024">
    <property type="protein sequence ID" value="KAL3801805.1"/>
    <property type="molecule type" value="Genomic_DNA"/>
</dbReference>
<reference evidence="1 2" key="1">
    <citation type="journal article" date="2020" name="G3 (Bethesda)">
        <title>Improved Reference Genome for Cyclotella cryptica CCMP332, a Model for Cell Wall Morphogenesis, Salinity Adaptation, and Lipid Production in Diatoms (Bacillariophyta).</title>
        <authorList>
            <person name="Roberts W.R."/>
            <person name="Downey K.M."/>
            <person name="Ruck E.C."/>
            <person name="Traller J.C."/>
            <person name="Alverson A.J."/>
        </authorList>
    </citation>
    <scope>NUCLEOTIDE SEQUENCE [LARGE SCALE GENOMIC DNA]</scope>
    <source>
        <strain evidence="1 2">CCMP332</strain>
    </source>
</reference>
<evidence type="ECO:0000313" key="1">
    <source>
        <dbReference type="EMBL" id="KAL3801805.1"/>
    </source>
</evidence>
<protein>
    <recommendedName>
        <fullName evidence="3">LAGLIDADG homing endonuclease</fullName>
    </recommendedName>
</protein>
<dbReference type="AlphaFoldDB" id="A0ABD3QN54"/>
<evidence type="ECO:0000313" key="2">
    <source>
        <dbReference type="Proteomes" id="UP001516023"/>
    </source>
</evidence>
<keyword evidence="2" id="KW-1185">Reference proteome</keyword>
<comment type="caution">
    <text evidence="1">The sequence shown here is derived from an EMBL/GenBank/DDBJ whole genome shotgun (WGS) entry which is preliminary data.</text>
</comment>
<sequence length="84" mass="9552">MKHEERGLWCHLDREGVPYKTRNAVGPVVLPPKSHKRRRPKILVGLTGIALRKGHFYVAFTLEVTSWPVLYKSTRDSSQNNGGI</sequence>
<proteinExistence type="predicted"/>
<accession>A0ABD3QN54</accession>
<evidence type="ECO:0008006" key="3">
    <source>
        <dbReference type="Google" id="ProtNLM"/>
    </source>
</evidence>
<gene>
    <name evidence="1" type="ORF">HJC23_001201</name>
</gene>
<name>A0ABD3QN54_9STRA</name>
<dbReference type="Proteomes" id="UP001516023">
    <property type="component" value="Unassembled WGS sequence"/>
</dbReference>
<organism evidence="1 2">
    <name type="scientific">Cyclotella cryptica</name>
    <dbReference type="NCBI Taxonomy" id="29204"/>
    <lineage>
        <taxon>Eukaryota</taxon>
        <taxon>Sar</taxon>
        <taxon>Stramenopiles</taxon>
        <taxon>Ochrophyta</taxon>
        <taxon>Bacillariophyta</taxon>
        <taxon>Coscinodiscophyceae</taxon>
        <taxon>Thalassiosirophycidae</taxon>
        <taxon>Stephanodiscales</taxon>
        <taxon>Stephanodiscaceae</taxon>
        <taxon>Cyclotella</taxon>
    </lineage>
</organism>